<gene>
    <name evidence="2" type="ORF">BGZ65_010613</name>
</gene>
<protein>
    <submittedName>
        <fullName evidence="2">Uncharacterized protein</fullName>
    </submittedName>
</protein>
<organism evidence="2 3">
    <name type="scientific">Modicella reniformis</name>
    <dbReference type="NCBI Taxonomy" id="1440133"/>
    <lineage>
        <taxon>Eukaryota</taxon>
        <taxon>Fungi</taxon>
        <taxon>Fungi incertae sedis</taxon>
        <taxon>Mucoromycota</taxon>
        <taxon>Mortierellomycotina</taxon>
        <taxon>Mortierellomycetes</taxon>
        <taxon>Mortierellales</taxon>
        <taxon>Mortierellaceae</taxon>
        <taxon>Modicella</taxon>
    </lineage>
</organism>
<feature type="non-terminal residue" evidence="2">
    <location>
        <position position="1"/>
    </location>
</feature>
<keyword evidence="3" id="KW-1185">Reference proteome</keyword>
<comment type="caution">
    <text evidence="2">The sequence shown here is derived from an EMBL/GenBank/DDBJ whole genome shotgun (WGS) entry which is preliminary data.</text>
</comment>
<feature type="region of interest" description="Disordered" evidence="1">
    <location>
        <begin position="1"/>
        <end position="49"/>
    </location>
</feature>
<accession>A0A9P6SUW9</accession>
<sequence length="119" mass="12269">TLPKIQEQTPRSRVFERPAEKTKDNDPAPIKTEASRPTATSTDTSANKVSSITTARAAGAATATAVTTKPLLRPRYGQGGVGGAVGNAAFGVSGAAAKAVNPKLQAYIQKYNLAANTRS</sequence>
<evidence type="ECO:0000256" key="1">
    <source>
        <dbReference type="SAM" id="MobiDB-lite"/>
    </source>
</evidence>
<evidence type="ECO:0000313" key="3">
    <source>
        <dbReference type="Proteomes" id="UP000749646"/>
    </source>
</evidence>
<evidence type="ECO:0000313" key="2">
    <source>
        <dbReference type="EMBL" id="KAG0005621.1"/>
    </source>
</evidence>
<feature type="compositionally biased region" description="Polar residues" evidence="1">
    <location>
        <begin position="35"/>
        <end position="49"/>
    </location>
</feature>
<dbReference type="AlphaFoldDB" id="A0A9P6SUW9"/>
<dbReference type="EMBL" id="JAAAHW010000174">
    <property type="protein sequence ID" value="KAG0005621.1"/>
    <property type="molecule type" value="Genomic_DNA"/>
</dbReference>
<proteinExistence type="predicted"/>
<dbReference type="OrthoDB" id="2448984at2759"/>
<dbReference type="Proteomes" id="UP000749646">
    <property type="component" value="Unassembled WGS sequence"/>
</dbReference>
<reference evidence="2" key="1">
    <citation type="journal article" date="2020" name="Fungal Divers.">
        <title>Resolving the Mortierellaceae phylogeny through synthesis of multi-gene phylogenetics and phylogenomics.</title>
        <authorList>
            <person name="Vandepol N."/>
            <person name="Liber J."/>
            <person name="Desiro A."/>
            <person name="Na H."/>
            <person name="Kennedy M."/>
            <person name="Barry K."/>
            <person name="Grigoriev I.V."/>
            <person name="Miller A.N."/>
            <person name="O'Donnell K."/>
            <person name="Stajich J.E."/>
            <person name="Bonito G."/>
        </authorList>
    </citation>
    <scope>NUCLEOTIDE SEQUENCE</scope>
    <source>
        <strain evidence="2">MES-2147</strain>
    </source>
</reference>
<name>A0A9P6SUW9_9FUNG</name>
<feature type="compositionally biased region" description="Polar residues" evidence="1">
    <location>
        <begin position="1"/>
        <end position="11"/>
    </location>
</feature>
<feature type="compositionally biased region" description="Basic and acidic residues" evidence="1">
    <location>
        <begin position="13"/>
        <end position="26"/>
    </location>
</feature>